<sequence>MKLATNVRGIDPLSLGVGVLIGCFLVSLTYVTMYKSDMLSSAFLASQISRSTDAASTRYSVESFSGTRQPARESKPRCNSSSAGSDLCEENEFTGTLRISPSESDTIPTEKTSGGTRKPDNKKEGIGRPCDPKSGRCQVVNGPPTLVDRLQTPVSSDSKKPGTELLSHVR</sequence>
<dbReference type="PROSITE" id="PS51257">
    <property type="entry name" value="PROKAR_LIPOPROTEIN"/>
    <property type="match status" value="1"/>
</dbReference>
<evidence type="ECO:0000313" key="3">
    <source>
        <dbReference type="EMBL" id="THU49514.1"/>
    </source>
</evidence>
<name>A0A4S8INC9_MUSBA</name>
<feature type="transmembrane region" description="Helical" evidence="2">
    <location>
        <begin position="12"/>
        <end position="31"/>
    </location>
</feature>
<feature type="region of interest" description="Disordered" evidence="1">
    <location>
        <begin position="56"/>
        <end position="170"/>
    </location>
</feature>
<evidence type="ECO:0000313" key="4">
    <source>
        <dbReference type="Proteomes" id="UP000317650"/>
    </source>
</evidence>
<dbReference type="AlphaFoldDB" id="A0A4S8INC9"/>
<reference evidence="3 4" key="1">
    <citation type="journal article" date="2019" name="Nat. Plants">
        <title>Genome sequencing of Musa balbisiana reveals subgenome evolution and function divergence in polyploid bananas.</title>
        <authorList>
            <person name="Yao X."/>
        </authorList>
    </citation>
    <scope>NUCLEOTIDE SEQUENCE [LARGE SCALE GENOMIC DNA]</scope>
    <source>
        <strain evidence="4">cv. DH-PKW</strain>
        <tissue evidence="3">Leaves</tissue>
    </source>
</reference>
<feature type="compositionally biased region" description="Basic and acidic residues" evidence="1">
    <location>
        <begin position="117"/>
        <end position="134"/>
    </location>
</feature>
<evidence type="ECO:0000256" key="1">
    <source>
        <dbReference type="SAM" id="MobiDB-lite"/>
    </source>
</evidence>
<evidence type="ECO:0000256" key="2">
    <source>
        <dbReference type="SAM" id="Phobius"/>
    </source>
</evidence>
<keyword evidence="2" id="KW-0472">Membrane</keyword>
<dbReference type="Proteomes" id="UP000317650">
    <property type="component" value="Chromosome 6"/>
</dbReference>
<comment type="caution">
    <text evidence="3">The sequence shown here is derived from an EMBL/GenBank/DDBJ whole genome shotgun (WGS) entry which is preliminary data.</text>
</comment>
<dbReference type="EMBL" id="PYDT01000009">
    <property type="protein sequence ID" value="THU49514.1"/>
    <property type="molecule type" value="Genomic_DNA"/>
</dbReference>
<protein>
    <submittedName>
        <fullName evidence="3">Uncharacterized protein</fullName>
    </submittedName>
</protein>
<feature type="compositionally biased region" description="Polar residues" evidence="1">
    <location>
        <begin position="93"/>
        <end position="115"/>
    </location>
</feature>
<proteinExistence type="predicted"/>
<accession>A0A4S8INC9</accession>
<feature type="compositionally biased region" description="Polar residues" evidence="1">
    <location>
        <begin position="56"/>
        <end position="68"/>
    </location>
</feature>
<gene>
    <name evidence="3" type="ORF">C4D60_Mb06t10360</name>
</gene>
<keyword evidence="2" id="KW-1133">Transmembrane helix</keyword>
<keyword evidence="2" id="KW-0812">Transmembrane</keyword>
<organism evidence="3 4">
    <name type="scientific">Musa balbisiana</name>
    <name type="common">Banana</name>
    <dbReference type="NCBI Taxonomy" id="52838"/>
    <lineage>
        <taxon>Eukaryota</taxon>
        <taxon>Viridiplantae</taxon>
        <taxon>Streptophyta</taxon>
        <taxon>Embryophyta</taxon>
        <taxon>Tracheophyta</taxon>
        <taxon>Spermatophyta</taxon>
        <taxon>Magnoliopsida</taxon>
        <taxon>Liliopsida</taxon>
        <taxon>Zingiberales</taxon>
        <taxon>Musaceae</taxon>
        <taxon>Musa</taxon>
    </lineage>
</organism>
<keyword evidence="4" id="KW-1185">Reference proteome</keyword>